<evidence type="ECO:0000256" key="2">
    <source>
        <dbReference type="ARBA" id="ARBA00022448"/>
    </source>
</evidence>
<accession>A0ABQ4FB61</accession>
<comment type="caution">
    <text evidence="7">The sequence shown here is derived from an EMBL/GenBank/DDBJ whole genome shotgun (WGS) entry which is preliminary data.</text>
</comment>
<evidence type="ECO:0000259" key="6">
    <source>
        <dbReference type="PROSITE" id="PS50893"/>
    </source>
</evidence>
<gene>
    <name evidence="7" type="ORF">Mam01_22300</name>
</gene>
<dbReference type="EMBL" id="BOOB01000014">
    <property type="protein sequence ID" value="GIH32066.1"/>
    <property type="molecule type" value="Genomic_DNA"/>
</dbReference>
<protein>
    <submittedName>
        <fullName evidence="7">Multidrug ABC transporter ATP-binding protein</fullName>
    </submittedName>
</protein>
<dbReference type="Pfam" id="PF00005">
    <property type="entry name" value="ABC_tran"/>
    <property type="match status" value="1"/>
</dbReference>
<dbReference type="SUPFAM" id="SSF52540">
    <property type="entry name" value="P-loop containing nucleoside triphosphate hydrolases"/>
    <property type="match status" value="1"/>
</dbReference>
<dbReference type="GO" id="GO:0005524">
    <property type="term" value="F:ATP binding"/>
    <property type="evidence" value="ECO:0007669"/>
    <property type="project" value="UniProtKB-KW"/>
</dbReference>
<dbReference type="InterPro" id="IPR027417">
    <property type="entry name" value="P-loop_NTPase"/>
</dbReference>
<feature type="region of interest" description="Disordered" evidence="5">
    <location>
        <begin position="10"/>
        <end position="29"/>
    </location>
</feature>
<keyword evidence="2" id="KW-0813">Transport</keyword>
<dbReference type="PANTHER" id="PTHR43335:SF4">
    <property type="entry name" value="ABC TRANSPORTER, ATP-BINDING PROTEIN"/>
    <property type="match status" value="1"/>
</dbReference>
<dbReference type="InterPro" id="IPR003593">
    <property type="entry name" value="AAA+_ATPase"/>
</dbReference>
<sequence length="371" mass="38692">MILRVLRPERAAGGSGAGHRRTAHRDLTDSLPEREDGWASLLHMIEIRGLTKRYGDVTAVDGLSFDVRPGVVTGFLGPNGAGKTSTMRMVLGLDRPTSGSATIGGRRYADMPTPLREVGALLDAHAVHPYRSAVNHLLTLARSNGIGRGRVEEVLGLVGLADVAGRRPAGFSLGMKQRLGIAAALLGDPGVVLLDEPVNGLDPEGIRWIRGLTRDLAAEGRTILLSSHLMSEMALTADHLVVVGRGRLLADTGLDAFVRSAARETVVVRTPGARRLATLLEEAGATVRHGAGDELLVTGMSSAAVGDVAGAHGVVLHELTPRRASLEEPYLELTGDSADFASAAARPAARSESEAGAATTTASMTTSGAAR</sequence>
<evidence type="ECO:0000313" key="8">
    <source>
        <dbReference type="Proteomes" id="UP000651728"/>
    </source>
</evidence>
<organism evidence="7 8">
    <name type="scientific">Microbispora amethystogenes</name>
    <dbReference type="NCBI Taxonomy" id="1427754"/>
    <lineage>
        <taxon>Bacteria</taxon>
        <taxon>Bacillati</taxon>
        <taxon>Actinomycetota</taxon>
        <taxon>Actinomycetes</taxon>
        <taxon>Streptosporangiales</taxon>
        <taxon>Streptosporangiaceae</taxon>
        <taxon>Microbispora</taxon>
    </lineage>
</organism>
<evidence type="ECO:0000256" key="3">
    <source>
        <dbReference type="ARBA" id="ARBA00022741"/>
    </source>
</evidence>
<reference evidence="7 8" key="1">
    <citation type="submission" date="2021-01" db="EMBL/GenBank/DDBJ databases">
        <title>Whole genome shotgun sequence of Microbispora amethystogenes NBRC 101907.</title>
        <authorList>
            <person name="Komaki H."/>
            <person name="Tamura T."/>
        </authorList>
    </citation>
    <scope>NUCLEOTIDE SEQUENCE [LARGE SCALE GENOMIC DNA]</scope>
    <source>
        <strain evidence="7 8">NBRC 101907</strain>
    </source>
</reference>
<proteinExistence type="inferred from homology"/>
<comment type="similarity">
    <text evidence="1">Belongs to the ABC transporter superfamily.</text>
</comment>
<dbReference type="PROSITE" id="PS00211">
    <property type="entry name" value="ABC_TRANSPORTER_1"/>
    <property type="match status" value="1"/>
</dbReference>
<name>A0ABQ4FB61_9ACTN</name>
<dbReference type="Gene3D" id="3.40.50.300">
    <property type="entry name" value="P-loop containing nucleotide triphosphate hydrolases"/>
    <property type="match status" value="1"/>
</dbReference>
<feature type="region of interest" description="Disordered" evidence="5">
    <location>
        <begin position="344"/>
        <end position="371"/>
    </location>
</feature>
<keyword evidence="4 7" id="KW-0067">ATP-binding</keyword>
<dbReference type="InterPro" id="IPR017871">
    <property type="entry name" value="ABC_transporter-like_CS"/>
</dbReference>
<dbReference type="Proteomes" id="UP000651728">
    <property type="component" value="Unassembled WGS sequence"/>
</dbReference>
<keyword evidence="3" id="KW-0547">Nucleotide-binding</keyword>
<feature type="domain" description="ABC transporter" evidence="6">
    <location>
        <begin position="45"/>
        <end position="270"/>
    </location>
</feature>
<dbReference type="SMART" id="SM00382">
    <property type="entry name" value="AAA"/>
    <property type="match status" value="1"/>
</dbReference>
<evidence type="ECO:0000256" key="5">
    <source>
        <dbReference type="SAM" id="MobiDB-lite"/>
    </source>
</evidence>
<dbReference type="PROSITE" id="PS50893">
    <property type="entry name" value="ABC_TRANSPORTER_2"/>
    <property type="match status" value="1"/>
</dbReference>
<evidence type="ECO:0000256" key="4">
    <source>
        <dbReference type="ARBA" id="ARBA00022840"/>
    </source>
</evidence>
<dbReference type="PANTHER" id="PTHR43335">
    <property type="entry name" value="ABC TRANSPORTER, ATP-BINDING PROTEIN"/>
    <property type="match status" value="1"/>
</dbReference>
<keyword evidence="8" id="KW-1185">Reference proteome</keyword>
<evidence type="ECO:0000256" key="1">
    <source>
        <dbReference type="ARBA" id="ARBA00005417"/>
    </source>
</evidence>
<evidence type="ECO:0000313" key="7">
    <source>
        <dbReference type="EMBL" id="GIH32066.1"/>
    </source>
</evidence>
<dbReference type="InterPro" id="IPR003439">
    <property type="entry name" value="ABC_transporter-like_ATP-bd"/>
</dbReference>